<dbReference type="GeneID" id="302998190"/>
<dbReference type="EMBL" id="CP002631">
    <property type="protein sequence ID" value="AEB13949.1"/>
    <property type="molecule type" value="Genomic_DNA"/>
</dbReference>
<reference evidence="2" key="2">
    <citation type="submission" date="2011-04" db="EMBL/GenBank/DDBJ databases">
        <title>The complete genome of chromosome of Treponema succinifaciens DSM 2489.</title>
        <authorList>
            <person name="Lucas S."/>
            <person name="Copeland A."/>
            <person name="Lapidus A."/>
            <person name="Bruce D."/>
            <person name="Goodwin L."/>
            <person name="Pitluck S."/>
            <person name="Peters L."/>
            <person name="Kyrpides N."/>
            <person name="Mavromatis K."/>
            <person name="Ivanova N."/>
            <person name="Ovchinnikova G."/>
            <person name="Teshima H."/>
            <person name="Detter J.C."/>
            <person name="Tapia R."/>
            <person name="Han C."/>
            <person name="Land M."/>
            <person name="Hauser L."/>
            <person name="Markowitz V."/>
            <person name="Cheng J.-F."/>
            <person name="Hugenholtz P."/>
            <person name="Woyke T."/>
            <person name="Wu D."/>
            <person name="Gronow S."/>
            <person name="Wellnitz S."/>
            <person name="Brambilla E."/>
            <person name="Klenk H.-P."/>
            <person name="Eisen J.A."/>
        </authorList>
    </citation>
    <scope>NUCLEOTIDE SEQUENCE [LARGE SCALE GENOMIC DNA]</scope>
    <source>
        <strain evidence="2">ATCC 33096 / DSM 2489 / 6091</strain>
    </source>
</reference>
<dbReference type="AlphaFoldDB" id="F2NVH0"/>
<dbReference type="HOGENOM" id="CLU_1309648_0_0_12"/>
<accession>F2NVH0</accession>
<protein>
    <submittedName>
        <fullName evidence="1">Uncharacterized protein</fullName>
    </submittedName>
</protein>
<evidence type="ECO:0000313" key="2">
    <source>
        <dbReference type="Proteomes" id="UP000006852"/>
    </source>
</evidence>
<dbReference type="KEGG" id="tsu:Tresu_1031"/>
<proteinExistence type="predicted"/>
<dbReference type="Proteomes" id="UP000006852">
    <property type="component" value="Chromosome"/>
</dbReference>
<evidence type="ECO:0000313" key="1">
    <source>
        <dbReference type="EMBL" id="AEB13949.1"/>
    </source>
</evidence>
<dbReference type="RefSeq" id="WP_013701239.1">
    <property type="nucleotide sequence ID" value="NC_015385.1"/>
</dbReference>
<organism evidence="1 2">
    <name type="scientific">Treponema succinifaciens (strain ATCC 33096 / DSM 2489 / 6091)</name>
    <dbReference type="NCBI Taxonomy" id="869209"/>
    <lineage>
        <taxon>Bacteria</taxon>
        <taxon>Pseudomonadati</taxon>
        <taxon>Spirochaetota</taxon>
        <taxon>Spirochaetia</taxon>
        <taxon>Spirochaetales</taxon>
        <taxon>Treponemataceae</taxon>
        <taxon>Treponema</taxon>
    </lineage>
</organism>
<sequence>MKELVLNTDKFLLESIQEKKNANLLNSFRASHEQIKITKHFKKLAKKEEAEGSARTFVVKVNSGNEDLNFLVMAFTIKLNPIPYVSESGRKEHSDFISALQITYLATNETIVNMIKNSVNLTTSIGTYIYSTVIEPLLYHIADLIGNTDIVYLYAINSIVKKIYENWGFTELKRTEDLNLVNKKIRKQEENGCIFMFKKLDPRRLNPDFQ</sequence>
<dbReference type="Gene3D" id="3.40.630.30">
    <property type="match status" value="1"/>
</dbReference>
<reference evidence="1 2" key="1">
    <citation type="journal article" date="2011" name="Stand. Genomic Sci.">
        <title>Complete genome sequence of Treponema succinifaciens type strain (6091).</title>
        <authorList>
            <person name="Han C."/>
            <person name="Gronow S."/>
            <person name="Teshima H."/>
            <person name="Lapidus A."/>
            <person name="Nolan M."/>
            <person name="Lucas S."/>
            <person name="Hammon N."/>
            <person name="Deshpande S."/>
            <person name="Cheng J.F."/>
            <person name="Zeytun A."/>
            <person name="Tapia R."/>
            <person name="Goodwin L."/>
            <person name="Pitluck S."/>
            <person name="Liolios K."/>
            <person name="Pagani I."/>
            <person name="Ivanova N."/>
            <person name="Mavromatis K."/>
            <person name="Mikhailova N."/>
            <person name="Huntemann M."/>
            <person name="Pati A."/>
            <person name="Chen A."/>
            <person name="Palaniappan K."/>
            <person name="Land M."/>
            <person name="Hauser L."/>
            <person name="Brambilla E.M."/>
            <person name="Rohde M."/>
            <person name="Goker M."/>
            <person name="Woyke T."/>
            <person name="Bristow J."/>
            <person name="Eisen J.A."/>
            <person name="Markowitz V."/>
            <person name="Hugenholtz P."/>
            <person name="Kyrpides N.C."/>
            <person name="Klenk H.P."/>
            <person name="Detter J.C."/>
        </authorList>
    </citation>
    <scope>NUCLEOTIDE SEQUENCE [LARGE SCALE GENOMIC DNA]</scope>
    <source>
        <strain evidence="2">ATCC 33096 / DSM 2489 / 6091</strain>
    </source>
</reference>
<name>F2NVH0_TRES6</name>
<keyword evidence="2" id="KW-1185">Reference proteome</keyword>
<dbReference type="STRING" id="869209.Tresu_1031"/>
<gene>
    <name evidence="1" type="ordered locus">Tresu_1031</name>
</gene>